<dbReference type="Gene3D" id="3.40.30.10">
    <property type="entry name" value="Glutaredoxin"/>
    <property type="match status" value="1"/>
</dbReference>
<dbReference type="Pfam" id="PF23187">
    <property type="entry name" value="UBX7_N"/>
    <property type="match status" value="1"/>
</dbReference>
<evidence type="ECO:0000256" key="4">
    <source>
        <dbReference type="ARBA" id="ARBA00040925"/>
    </source>
</evidence>
<dbReference type="RefSeq" id="XP_012674436.2">
    <property type="nucleotide sequence ID" value="XM_012818982.3"/>
</dbReference>
<dbReference type="InterPro" id="IPR001012">
    <property type="entry name" value="UBX_dom"/>
</dbReference>
<feature type="region of interest" description="Disordered" evidence="7">
    <location>
        <begin position="113"/>
        <end position="288"/>
    </location>
</feature>
<dbReference type="InterPro" id="IPR036249">
    <property type="entry name" value="Thioredoxin-like_sf"/>
</dbReference>
<organism evidence="9 10">
    <name type="scientific">Clupea harengus</name>
    <name type="common">Atlantic herring</name>
    <dbReference type="NCBI Taxonomy" id="7950"/>
    <lineage>
        <taxon>Eukaryota</taxon>
        <taxon>Metazoa</taxon>
        <taxon>Chordata</taxon>
        <taxon>Craniata</taxon>
        <taxon>Vertebrata</taxon>
        <taxon>Euteleostomi</taxon>
        <taxon>Actinopterygii</taxon>
        <taxon>Neopterygii</taxon>
        <taxon>Teleostei</taxon>
        <taxon>Clupei</taxon>
        <taxon>Clupeiformes</taxon>
        <taxon>Clupeoidei</taxon>
        <taxon>Clupeidae</taxon>
        <taxon>Clupea</taxon>
    </lineage>
</organism>
<dbReference type="Proteomes" id="UP000515152">
    <property type="component" value="Chromosome 2"/>
</dbReference>
<comment type="subunit">
    <text evidence="3">Directly interacts with VCP. Interacts with UBQLN1. Forms a complex with VCP and UBQLN1.</text>
</comment>
<feature type="compositionally biased region" description="Polar residues" evidence="7">
    <location>
        <begin position="469"/>
        <end position="479"/>
    </location>
</feature>
<dbReference type="GeneID" id="105892677"/>
<evidence type="ECO:0000256" key="5">
    <source>
        <dbReference type="ARBA" id="ARBA00041575"/>
    </source>
</evidence>
<dbReference type="GO" id="GO:0006986">
    <property type="term" value="P:response to unfolded protein"/>
    <property type="evidence" value="ECO:0007669"/>
    <property type="project" value="UniProtKB-KW"/>
</dbReference>
<dbReference type="SMART" id="SM00166">
    <property type="entry name" value="UBX"/>
    <property type="match status" value="1"/>
</dbReference>
<keyword evidence="9" id="KW-1185">Reference proteome</keyword>
<evidence type="ECO:0000313" key="10">
    <source>
        <dbReference type="RefSeq" id="XP_012674436.2"/>
    </source>
</evidence>
<feature type="region of interest" description="Disordered" evidence="7">
    <location>
        <begin position="458"/>
        <end position="528"/>
    </location>
</feature>
<gene>
    <name evidence="10" type="primary">ubxn4</name>
</gene>
<evidence type="ECO:0000256" key="1">
    <source>
        <dbReference type="ARBA" id="ARBA00004406"/>
    </source>
</evidence>
<protein>
    <recommendedName>
        <fullName evidence="4">UBX domain-containing protein 4</fullName>
    </recommendedName>
    <alternativeName>
        <fullName evidence="5">UBX domain-containing protein 2</fullName>
    </alternativeName>
</protein>
<keyword evidence="2" id="KW-0834">Unfolded protein response</keyword>
<dbReference type="CDD" id="cd16117">
    <property type="entry name" value="UBX_UBXN4"/>
    <property type="match status" value="1"/>
</dbReference>
<evidence type="ECO:0000256" key="7">
    <source>
        <dbReference type="SAM" id="MobiDB-lite"/>
    </source>
</evidence>
<dbReference type="Gene3D" id="3.10.20.90">
    <property type="entry name" value="Phosphatidylinositol 3-kinase Catalytic Subunit, Chain A, domain 1"/>
    <property type="match status" value="1"/>
</dbReference>
<evidence type="ECO:0000313" key="9">
    <source>
        <dbReference type="Proteomes" id="UP000515152"/>
    </source>
</evidence>
<dbReference type="AlphaFoldDB" id="A0A6P3VKR8"/>
<proteinExistence type="predicted"/>
<dbReference type="InterPro" id="IPR029071">
    <property type="entry name" value="Ubiquitin-like_domsf"/>
</dbReference>
<sequence length="528" mass="58741">MFWFEGSIPAAIATAKQQNAVFVVVITGDDEPSTQMMSSWEDDQVTETSNNSFVAIKIDAKSETCVQFSQIYPVVCVPSSFFIGVNGIPLEVVAGSVSAEELSKRIDKVKQMHFQQAGQQNDSTAETEMQAEPLSQTSTALEAAAQHTPTPLDPNPPACPMENSEEPAPASTSKESLSRPAEEDGASGPATPGDDRSLSSDDVSLASQPEEGLDVKVDRLNKKLEEKREQKKKGEEENEIKKEMERRQHGKEMLDYKRKQDDDRTKRMLDERNREKAEEKAARDRVKQQIALDRADRAARYSKNQDEVEAVRIAALQARQAEQEAKKESTQRERSAIARIQFRLPDGSSFTNQFPSESRLQEARQFVAQEVGNRYGNFTLATTFPRREFTGEDLEKTFLELELAPSASIVLLPSGRSANAVVQSSGGGMWALLGTILYPLLAVWRFLSGFLFCSPPPASGGGPSQNPPQRNATPSTSSGEPKRETIRKRVLEKRPEDFKKDGKIYRLRTQEDSEDENNTWNGNSTQQM</sequence>
<evidence type="ECO:0000259" key="8">
    <source>
        <dbReference type="PROSITE" id="PS50033"/>
    </source>
</evidence>
<dbReference type="PANTHER" id="PTHR46424">
    <property type="entry name" value="UBX DOMAIN-CONTAINING PROTEIN 4"/>
    <property type="match status" value="1"/>
</dbReference>
<dbReference type="Pfam" id="PF00789">
    <property type="entry name" value="UBX"/>
    <property type="match status" value="1"/>
</dbReference>
<dbReference type="GO" id="GO:0005789">
    <property type="term" value="C:endoplasmic reticulum membrane"/>
    <property type="evidence" value="ECO:0007669"/>
    <property type="project" value="UniProtKB-SubCell"/>
</dbReference>
<dbReference type="OrthoDB" id="2445133at2759"/>
<dbReference type="CTD" id="23190"/>
<feature type="compositionally biased region" description="Basic and acidic residues" evidence="7">
    <location>
        <begin position="213"/>
        <end position="288"/>
    </location>
</feature>
<dbReference type="PROSITE" id="PS50033">
    <property type="entry name" value="UBX"/>
    <property type="match status" value="1"/>
</dbReference>
<comment type="subcellular location">
    <subcellularLocation>
        <location evidence="1">Endoplasmic reticulum membrane</location>
        <topology evidence="1">Peripheral membrane protein</topology>
    </subcellularLocation>
</comment>
<feature type="compositionally biased region" description="Polar residues" evidence="7">
    <location>
        <begin position="518"/>
        <end position="528"/>
    </location>
</feature>
<dbReference type="KEGG" id="char:105892677"/>
<dbReference type="GO" id="GO:0036503">
    <property type="term" value="P:ERAD pathway"/>
    <property type="evidence" value="ECO:0007669"/>
    <property type="project" value="TreeGrafter"/>
</dbReference>
<dbReference type="PANTHER" id="PTHR46424:SF1">
    <property type="entry name" value="UBX DOMAIN-CONTAINING PROTEIN 4"/>
    <property type="match status" value="1"/>
</dbReference>
<name>A0A6P3VKR8_CLUHA</name>
<evidence type="ECO:0000256" key="3">
    <source>
        <dbReference type="ARBA" id="ARBA00038812"/>
    </source>
</evidence>
<feature type="compositionally biased region" description="Polar residues" evidence="7">
    <location>
        <begin position="113"/>
        <end position="140"/>
    </location>
</feature>
<dbReference type="SUPFAM" id="SSF54236">
    <property type="entry name" value="Ubiquitin-like"/>
    <property type="match status" value="1"/>
</dbReference>
<reference evidence="10" key="1">
    <citation type="submission" date="2025-08" db="UniProtKB">
        <authorList>
            <consortium name="RefSeq"/>
        </authorList>
    </citation>
    <scope>IDENTIFICATION</scope>
</reference>
<evidence type="ECO:0000256" key="6">
    <source>
        <dbReference type="ARBA" id="ARBA00046062"/>
    </source>
</evidence>
<evidence type="ECO:0000256" key="2">
    <source>
        <dbReference type="ARBA" id="ARBA00023230"/>
    </source>
</evidence>
<accession>A0A6P3VKR8</accession>
<feature type="domain" description="UBX" evidence="8">
    <location>
        <begin position="333"/>
        <end position="411"/>
    </location>
</feature>
<dbReference type="SUPFAM" id="SSF52833">
    <property type="entry name" value="Thioredoxin-like"/>
    <property type="match status" value="1"/>
</dbReference>
<comment type="function">
    <text evidence="6">Involved in endoplasmic reticulum-associated protein degradation (ERAD). Acts as a platform to recruit both UBQLN1 and VCP to the ER during ERAD.</text>
</comment>
<feature type="compositionally biased region" description="Basic and acidic residues" evidence="7">
    <location>
        <begin position="480"/>
        <end position="511"/>
    </location>
</feature>